<dbReference type="GO" id="GO:0022857">
    <property type="term" value="F:transmembrane transporter activity"/>
    <property type="evidence" value="ECO:0007669"/>
    <property type="project" value="InterPro"/>
</dbReference>
<feature type="transmembrane region" description="Helical" evidence="5">
    <location>
        <begin position="339"/>
        <end position="362"/>
    </location>
</feature>
<gene>
    <name evidence="7" type="ORF">BCR43DRAFT_145077</name>
</gene>
<keyword evidence="3 5" id="KW-1133">Transmembrane helix</keyword>
<dbReference type="Gene3D" id="1.20.1250.20">
    <property type="entry name" value="MFS general substrate transporter like domains"/>
    <property type="match status" value="1"/>
</dbReference>
<dbReference type="SUPFAM" id="SSF103473">
    <property type="entry name" value="MFS general substrate transporter"/>
    <property type="match status" value="1"/>
</dbReference>
<keyword evidence="8" id="KW-1185">Reference proteome</keyword>
<feature type="transmembrane region" description="Helical" evidence="5">
    <location>
        <begin position="415"/>
        <end position="436"/>
    </location>
</feature>
<evidence type="ECO:0000259" key="6">
    <source>
        <dbReference type="PROSITE" id="PS50850"/>
    </source>
</evidence>
<sequence length="516" mass="56972">MKESQHGAPSPKVITIHLDESHLSSQIEHQSTCYPAGDNGSKRAVTLSSWLWRLWEGPTHTSQTGFSQRQKTLILFIVALGASISPMDTTLYYPALADVQTAFNTDATATNASNAAFTFVTGVFPMIWATCSEKWGRRPIYLISFAISITGNAICSVSTSISMLIALRFLSAIGSCSVFSLGAGTIGDVFEADERARAMSWYTIGTIVGAAIGPVLGGYLTEAYGWRSVFWLAASLTFLSWCTILLLLPETSPARSELDHGKVTEDDIMHEASARHQRSRHWRFWLLAPLKPFRAMTLLLYPNIFFACLINGFPFGVSLMLLTTFSWTYTSVYHYSNSMIGLCCLITAVGTFLAVQICGRWSDLAYRKERKRVIADGGEEKPEMRLNYRIYGLGLFLNVSSLVAYGWSVQNQVHSAIPIVLSFFVFFGFISYPIIVTTYMIDFNRNRAASSMACNNLLRYIIAGLGTLFSAQLVDALGNGILYTGCAIITLIIASSLIYVKVNSKKWAKLLAQRGS</sequence>
<feature type="transmembrane region" description="Helical" evidence="5">
    <location>
        <begin position="140"/>
        <end position="159"/>
    </location>
</feature>
<feature type="transmembrane region" description="Helical" evidence="5">
    <location>
        <begin position="457"/>
        <end position="474"/>
    </location>
</feature>
<feature type="transmembrane region" description="Helical" evidence="5">
    <location>
        <begin position="107"/>
        <end position="128"/>
    </location>
</feature>
<dbReference type="InParanoid" id="A0A1X2HMB2"/>
<feature type="transmembrane region" description="Helical" evidence="5">
    <location>
        <begin position="165"/>
        <end position="187"/>
    </location>
</feature>
<feature type="transmembrane region" description="Helical" evidence="5">
    <location>
        <begin position="199"/>
        <end position="217"/>
    </location>
</feature>
<comment type="caution">
    <text evidence="7">The sequence shown here is derived from an EMBL/GenBank/DDBJ whole genome shotgun (WGS) entry which is preliminary data.</text>
</comment>
<dbReference type="GO" id="GO:0005886">
    <property type="term" value="C:plasma membrane"/>
    <property type="evidence" value="ECO:0007669"/>
    <property type="project" value="TreeGrafter"/>
</dbReference>
<evidence type="ECO:0000256" key="5">
    <source>
        <dbReference type="SAM" id="Phobius"/>
    </source>
</evidence>
<proteinExistence type="predicted"/>
<keyword evidence="4 5" id="KW-0472">Membrane</keyword>
<dbReference type="PANTHER" id="PTHR23502:SF5">
    <property type="entry name" value="QUINIDINE RESISTANCE PROTEIN 3"/>
    <property type="match status" value="1"/>
</dbReference>
<dbReference type="InterPro" id="IPR036259">
    <property type="entry name" value="MFS_trans_sf"/>
</dbReference>
<feature type="transmembrane region" description="Helical" evidence="5">
    <location>
        <begin position="304"/>
        <end position="327"/>
    </location>
</feature>
<evidence type="ECO:0000313" key="8">
    <source>
        <dbReference type="Proteomes" id="UP000242180"/>
    </source>
</evidence>
<dbReference type="InterPro" id="IPR011701">
    <property type="entry name" value="MFS"/>
</dbReference>
<keyword evidence="2 5" id="KW-0812">Transmembrane</keyword>
<dbReference type="AlphaFoldDB" id="A0A1X2HMB2"/>
<dbReference type="EMBL" id="MCGN01000002">
    <property type="protein sequence ID" value="ORZ00524.1"/>
    <property type="molecule type" value="Genomic_DNA"/>
</dbReference>
<dbReference type="OrthoDB" id="440553at2759"/>
<evidence type="ECO:0000256" key="3">
    <source>
        <dbReference type="ARBA" id="ARBA00022989"/>
    </source>
</evidence>
<dbReference type="Proteomes" id="UP000242180">
    <property type="component" value="Unassembled WGS sequence"/>
</dbReference>
<reference evidence="7 8" key="1">
    <citation type="submission" date="2016-07" db="EMBL/GenBank/DDBJ databases">
        <title>Pervasive Adenine N6-methylation of Active Genes in Fungi.</title>
        <authorList>
            <consortium name="DOE Joint Genome Institute"/>
            <person name="Mondo S.J."/>
            <person name="Dannebaum R.O."/>
            <person name="Kuo R.C."/>
            <person name="Labutti K."/>
            <person name="Haridas S."/>
            <person name="Kuo A."/>
            <person name="Salamov A."/>
            <person name="Ahrendt S.R."/>
            <person name="Lipzen A."/>
            <person name="Sullivan W."/>
            <person name="Andreopoulos W.B."/>
            <person name="Clum A."/>
            <person name="Lindquist E."/>
            <person name="Daum C."/>
            <person name="Ramamoorthy G.K."/>
            <person name="Gryganskyi A."/>
            <person name="Culley D."/>
            <person name="Magnuson J.K."/>
            <person name="James T.Y."/>
            <person name="O'Malley M.A."/>
            <person name="Stajich J.E."/>
            <person name="Spatafora J.W."/>
            <person name="Visel A."/>
            <person name="Grigoriev I.V."/>
        </authorList>
    </citation>
    <scope>NUCLEOTIDE SEQUENCE [LARGE SCALE GENOMIC DNA]</scope>
    <source>
        <strain evidence="7 8">NRRL 2496</strain>
    </source>
</reference>
<organism evidence="7 8">
    <name type="scientific">Syncephalastrum racemosum</name>
    <name type="common">Filamentous fungus</name>
    <dbReference type="NCBI Taxonomy" id="13706"/>
    <lineage>
        <taxon>Eukaryota</taxon>
        <taxon>Fungi</taxon>
        <taxon>Fungi incertae sedis</taxon>
        <taxon>Mucoromycota</taxon>
        <taxon>Mucoromycotina</taxon>
        <taxon>Mucoromycetes</taxon>
        <taxon>Mucorales</taxon>
        <taxon>Syncephalastraceae</taxon>
        <taxon>Syncephalastrum</taxon>
    </lineage>
</organism>
<evidence type="ECO:0000256" key="1">
    <source>
        <dbReference type="ARBA" id="ARBA00004141"/>
    </source>
</evidence>
<feature type="domain" description="Major facilitator superfamily (MFS) profile" evidence="6">
    <location>
        <begin position="74"/>
        <end position="505"/>
    </location>
</feature>
<comment type="subcellular location">
    <subcellularLocation>
        <location evidence="1">Membrane</location>
        <topology evidence="1">Multi-pass membrane protein</topology>
    </subcellularLocation>
</comment>
<dbReference type="STRING" id="13706.A0A1X2HMB2"/>
<dbReference type="PROSITE" id="PS50850">
    <property type="entry name" value="MFS"/>
    <property type="match status" value="1"/>
</dbReference>
<evidence type="ECO:0000313" key="7">
    <source>
        <dbReference type="EMBL" id="ORZ00524.1"/>
    </source>
</evidence>
<feature type="transmembrane region" description="Helical" evidence="5">
    <location>
        <begin position="480"/>
        <end position="500"/>
    </location>
</feature>
<feature type="transmembrane region" description="Helical" evidence="5">
    <location>
        <begin position="390"/>
        <end position="409"/>
    </location>
</feature>
<feature type="transmembrane region" description="Helical" evidence="5">
    <location>
        <begin position="229"/>
        <end position="248"/>
    </location>
</feature>
<dbReference type="InterPro" id="IPR020846">
    <property type="entry name" value="MFS_dom"/>
</dbReference>
<accession>A0A1X2HMB2</accession>
<dbReference type="OMA" id="TIMICIS"/>
<evidence type="ECO:0000256" key="4">
    <source>
        <dbReference type="ARBA" id="ARBA00023136"/>
    </source>
</evidence>
<feature type="transmembrane region" description="Helical" evidence="5">
    <location>
        <begin position="73"/>
        <end position="95"/>
    </location>
</feature>
<name>A0A1X2HMB2_SYNRA</name>
<dbReference type="PANTHER" id="PTHR23502">
    <property type="entry name" value="MAJOR FACILITATOR SUPERFAMILY"/>
    <property type="match status" value="1"/>
</dbReference>
<protein>
    <submittedName>
        <fullName evidence="7">Major facilitator superfamily domain-containing protein</fullName>
    </submittedName>
</protein>
<evidence type="ECO:0000256" key="2">
    <source>
        <dbReference type="ARBA" id="ARBA00022692"/>
    </source>
</evidence>
<dbReference type="Pfam" id="PF07690">
    <property type="entry name" value="MFS_1"/>
    <property type="match status" value="1"/>
</dbReference>